<dbReference type="GeneID" id="87959474"/>
<evidence type="ECO:0000313" key="2">
    <source>
        <dbReference type="Proteomes" id="UP001329825"/>
    </source>
</evidence>
<dbReference type="Proteomes" id="UP001329825">
    <property type="component" value="Chromosome 10"/>
</dbReference>
<keyword evidence="2" id="KW-1185">Reference proteome</keyword>
<proteinExistence type="predicted"/>
<dbReference type="RefSeq" id="XP_062795085.1">
    <property type="nucleotide sequence ID" value="XM_062939034.1"/>
</dbReference>
<evidence type="ECO:0000313" key="1">
    <source>
        <dbReference type="EMBL" id="WRT70346.1"/>
    </source>
</evidence>
<accession>A0ABZ1D8E8</accession>
<gene>
    <name evidence="1" type="ORF">IL334_007344</name>
</gene>
<organism evidence="1 2">
    <name type="scientific">Kwoniella shivajii</name>
    <dbReference type="NCBI Taxonomy" id="564305"/>
    <lineage>
        <taxon>Eukaryota</taxon>
        <taxon>Fungi</taxon>
        <taxon>Dikarya</taxon>
        <taxon>Basidiomycota</taxon>
        <taxon>Agaricomycotina</taxon>
        <taxon>Tremellomycetes</taxon>
        <taxon>Tremellales</taxon>
        <taxon>Cryptococcaceae</taxon>
        <taxon>Kwoniella</taxon>
    </lineage>
</organism>
<sequence length="196" mass="21473">MVPSPLDSWGAEEAGDQTRFAKFASGQFDTKQIAFRGMYGKSTDNGVQTTIFLPNNGGVAHIDVEADNSREDVNTSRKYCVAGSLDVGRNTFYDLMNAIPTVTDGRSTFEKAIDVSEADLGDRSGWCTTSIGTHRMFEWEPNHIVVQGSEQNHSGFRSVKSMDHGGIPFRLADTNWRADVTTWEGAAEILTPVSKS</sequence>
<name>A0ABZ1D8E8_9TREE</name>
<protein>
    <submittedName>
        <fullName evidence="1">Uncharacterized protein</fullName>
    </submittedName>
</protein>
<dbReference type="EMBL" id="CP141890">
    <property type="protein sequence ID" value="WRT70346.1"/>
    <property type="molecule type" value="Genomic_DNA"/>
</dbReference>
<reference evidence="1 2" key="1">
    <citation type="submission" date="2024-01" db="EMBL/GenBank/DDBJ databases">
        <title>Comparative genomics of Cryptococcus and Kwoniella reveals pathogenesis evolution and contrasting modes of karyotype evolution via chromosome fusion or intercentromeric recombination.</title>
        <authorList>
            <person name="Coelho M.A."/>
            <person name="David-Palma M."/>
            <person name="Shea T."/>
            <person name="Bowers K."/>
            <person name="McGinley-Smith S."/>
            <person name="Mohammad A.W."/>
            <person name="Gnirke A."/>
            <person name="Yurkov A.M."/>
            <person name="Nowrousian M."/>
            <person name="Sun S."/>
            <person name="Cuomo C.A."/>
            <person name="Heitman J."/>
        </authorList>
    </citation>
    <scope>NUCLEOTIDE SEQUENCE [LARGE SCALE GENOMIC DNA]</scope>
    <source>
        <strain evidence="1">CBS 11374</strain>
    </source>
</reference>